<feature type="binding site" evidence="3">
    <location>
        <position position="94"/>
    </location>
    <ligand>
        <name>substrate</name>
    </ligand>
</feature>
<name>A0A8J7KDB0_9ACTN</name>
<dbReference type="GO" id="GO:0005509">
    <property type="term" value="F:calcium ion binding"/>
    <property type="evidence" value="ECO:0007669"/>
    <property type="project" value="TreeGrafter"/>
</dbReference>
<dbReference type="EMBL" id="JADOUF010000001">
    <property type="protein sequence ID" value="MBG6133860.1"/>
    <property type="molecule type" value="Genomic_DNA"/>
</dbReference>
<evidence type="ECO:0000313" key="5">
    <source>
        <dbReference type="EMBL" id="MBG6133860.1"/>
    </source>
</evidence>
<dbReference type="InterPro" id="IPR013658">
    <property type="entry name" value="SGL"/>
</dbReference>
<dbReference type="SUPFAM" id="SSF63829">
    <property type="entry name" value="Calcium-dependent phosphotriesterase"/>
    <property type="match status" value="1"/>
</dbReference>
<organism evidence="5 6">
    <name type="scientific">Longispora fulva</name>
    <dbReference type="NCBI Taxonomy" id="619741"/>
    <lineage>
        <taxon>Bacteria</taxon>
        <taxon>Bacillati</taxon>
        <taxon>Actinomycetota</taxon>
        <taxon>Actinomycetes</taxon>
        <taxon>Micromonosporales</taxon>
        <taxon>Micromonosporaceae</taxon>
        <taxon>Longispora</taxon>
    </lineage>
</organism>
<accession>A0A8J7KDB0</accession>
<comment type="caution">
    <text evidence="5">The sequence shown here is derived from an EMBL/GenBank/DDBJ whole genome shotgun (WGS) entry which is preliminary data.</text>
</comment>
<dbReference type="Pfam" id="PF08450">
    <property type="entry name" value="SGL"/>
    <property type="match status" value="1"/>
</dbReference>
<feature type="binding site" evidence="3">
    <location>
        <position position="13"/>
    </location>
    <ligand>
        <name>a divalent metal cation</name>
        <dbReference type="ChEBI" id="CHEBI:60240"/>
    </ligand>
</feature>
<keyword evidence="3" id="KW-0479">Metal-binding</keyword>
<feature type="binding site" evidence="3">
    <location>
        <position position="191"/>
    </location>
    <ligand>
        <name>a divalent metal cation</name>
        <dbReference type="ChEBI" id="CHEBI:60240"/>
    </ligand>
</feature>
<comment type="similarity">
    <text evidence="1">Belongs to the SMP-30/CGR1 family.</text>
</comment>
<keyword evidence="6" id="KW-1185">Reference proteome</keyword>
<comment type="cofactor">
    <cofactor evidence="3">
        <name>Zn(2+)</name>
        <dbReference type="ChEBI" id="CHEBI:29105"/>
    </cofactor>
    <text evidence="3">Binds 1 divalent metal cation per subunit.</text>
</comment>
<evidence type="ECO:0000256" key="3">
    <source>
        <dbReference type="PIRSR" id="PIRSR605511-2"/>
    </source>
</evidence>
<dbReference type="RefSeq" id="WP_197001171.1">
    <property type="nucleotide sequence ID" value="NZ_BONS01000032.1"/>
</dbReference>
<gene>
    <name evidence="5" type="ORF">IW245_000054</name>
</gene>
<feature type="active site" description="Proton donor/acceptor" evidence="2">
    <location>
        <position position="191"/>
    </location>
</feature>
<dbReference type="GO" id="GO:0019853">
    <property type="term" value="P:L-ascorbic acid biosynthetic process"/>
    <property type="evidence" value="ECO:0007669"/>
    <property type="project" value="TreeGrafter"/>
</dbReference>
<dbReference type="Proteomes" id="UP000622552">
    <property type="component" value="Unassembled WGS sequence"/>
</dbReference>
<reference evidence="5" key="1">
    <citation type="submission" date="2020-11" db="EMBL/GenBank/DDBJ databases">
        <title>Sequencing the genomes of 1000 actinobacteria strains.</title>
        <authorList>
            <person name="Klenk H.-P."/>
        </authorList>
    </citation>
    <scope>NUCLEOTIDE SEQUENCE</scope>
    <source>
        <strain evidence="5">DSM 45356</strain>
    </source>
</reference>
<dbReference type="PRINTS" id="PR01790">
    <property type="entry name" value="SMP30FAMILY"/>
</dbReference>
<feature type="domain" description="SMP-30/Gluconolactonase/LRE-like region" evidence="4">
    <location>
        <begin position="11"/>
        <end position="249"/>
    </location>
</feature>
<keyword evidence="3" id="KW-0862">Zinc</keyword>
<evidence type="ECO:0000256" key="1">
    <source>
        <dbReference type="ARBA" id="ARBA00008853"/>
    </source>
</evidence>
<dbReference type="PANTHER" id="PTHR10907:SF47">
    <property type="entry name" value="REGUCALCIN"/>
    <property type="match status" value="1"/>
</dbReference>
<dbReference type="PANTHER" id="PTHR10907">
    <property type="entry name" value="REGUCALCIN"/>
    <property type="match status" value="1"/>
</dbReference>
<evidence type="ECO:0000259" key="4">
    <source>
        <dbReference type="Pfam" id="PF08450"/>
    </source>
</evidence>
<protein>
    <submittedName>
        <fullName evidence="5">Sugar lactone lactonase YvrE</fullName>
    </submittedName>
</protein>
<dbReference type="Gene3D" id="2.120.10.30">
    <property type="entry name" value="TolB, C-terminal domain"/>
    <property type="match status" value="1"/>
</dbReference>
<dbReference type="InterPro" id="IPR011042">
    <property type="entry name" value="6-blade_b-propeller_TolB-like"/>
</dbReference>
<dbReference type="AlphaFoldDB" id="A0A8J7KDB0"/>
<dbReference type="InterPro" id="IPR005511">
    <property type="entry name" value="SMP-30"/>
</dbReference>
<feature type="binding site" evidence="3">
    <location>
        <position position="142"/>
    </location>
    <ligand>
        <name>a divalent metal cation</name>
        <dbReference type="ChEBI" id="CHEBI:60240"/>
    </ligand>
</feature>
<evidence type="ECO:0000313" key="6">
    <source>
        <dbReference type="Proteomes" id="UP000622552"/>
    </source>
</evidence>
<evidence type="ECO:0000256" key="2">
    <source>
        <dbReference type="PIRSR" id="PIRSR605511-1"/>
    </source>
</evidence>
<feature type="binding site" evidence="3">
    <location>
        <position position="96"/>
    </location>
    <ligand>
        <name>substrate</name>
    </ligand>
</feature>
<proteinExistence type="inferred from homology"/>
<sequence>MRVLGDERFELGEGARWVDGRLVFVDLLAGRLLEARGDAPPVEVLRMPMPLGAVAPVPGKEGWVAAAGTGLWSLAPTTEPRPLVDLGVDPVTTRVNDAVADPAGRMWIGTMTYAATPGTGRLHRWHPSTGHAVVLDGLTIPNGPAFDATGTVLYLADSALGHIDRLTVDASGDVADRRPFARIDPADGSPDGMTVDVAGNLWVALWGGSAVRRYRPDGTLDVHLPVGARQPTSVCLGGPDLRTLFITTAGYGLREPGGADGALLVATVDVAGRPACPGAVGSALSP</sequence>
<dbReference type="GO" id="GO:0004341">
    <property type="term" value="F:gluconolactonase activity"/>
    <property type="evidence" value="ECO:0007669"/>
    <property type="project" value="TreeGrafter"/>
</dbReference>